<dbReference type="Proteomes" id="UP001381693">
    <property type="component" value="Unassembled WGS sequence"/>
</dbReference>
<keyword evidence="3" id="KW-1185">Reference proteome</keyword>
<feature type="region of interest" description="Disordered" evidence="1">
    <location>
        <begin position="44"/>
        <end position="126"/>
    </location>
</feature>
<proteinExistence type="predicted"/>
<evidence type="ECO:0000313" key="3">
    <source>
        <dbReference type="Proteomes" id="UP001381693"/>
    </source>
</evidence>
<dbReference type="EMBL" id="JAXCGZ010000540">
    <property type="protein sequence ID" value="KAK7085838.1"/>
    <property type="molecule type" value="Genomic_DNA"/>
</dbReference>
<sequence>MPGEDEEYHDAQVEDLMTLTTTATTTTATITSATPQGIAITNSLKMSSANAIPATTTSSSNAEPMESTDTDERGRSRGSRRKRDSFFGTLKKRFSRSKARSKSMDPGARDVSLDRDPSVGRSVSMERTANIRASGLLNFQY</sequence>
<organism evidence="2 3">
    <name type="scientific">Halocaridina rubra</name>
    <name type="common">Hawaiian red shrimp</name>
    <dbReference type="NCBI Taxonomy" id="373956"/>
    <lineage>
        <taxon>Eukaryota</taxon>
        <taxon>Metazoa</taxon>
        <taxon>Ecdysozoa</taxon>
        <taxon>Arthropoda</taxon>
        <taxon>Crustacea</taxon>
        <taxon>Multicrustacea</taxon>
        <taxon>Malacostraca</taxon>
        <taxon>Eumalacostraca</taxon>
        <taxon>Eucarida</taxon>
        <taxon>Decapoda</taxon>
        <taxon>Pleocyemata</taxon>
        <taxon>Caridea</taxon>
        <taxon>Atyoidea</taxon>
        <taxon>Atyidae</taxon>
        <taxon>Halocaridina</taxon>
    </lineage>
</organism>
<comment type="caution">
    <text evidence="2">The sequence shown here is derived from an EMBL/GenBank/DDBJ whole genome shotgun (WGS) entry which is preliminary data.</text>
</comment>
<accession>A0AAN9AEG8</accession>
<feature type="non-terminal residue" evidence="2">
    <location>
        <position position="141"/>
    </location>
</feature>
<dbReference type="AlphaFoldDB" id="A0AAN9AEG8"/>
<protein>
    <submittedName>
        <fullName evidence="2">Uncharacterized protein</fullName>
    </submittedName>
</protein>
<gene>
    <name evidence="2" type="ORF">SK128_008473</name>
</gene>
<name>A0AAN9AEG8_HALRR</name>
<evidence type="ECO:0000256" key="1">
    <source>
        <dbReference type="SAM" id="MobiDB-lite"/>
    </source>
</evidence>
<evidence type="ECO:0000313" key="2">
    <source>
        <dbReference type="EMBL" id="KAK7085838.1"/>
    </source>
</evidence>
<feature type="compositionally biased region" description="Basic and acidic residues" evidence="1">
    <location>
        <begin position="107"/>
        <end position="118"/>
    </location>
</feature>
<reference evidence="2 3" key="1">
    <citation type="submission" date="2023-11" db="EMBL/GenBank/DDBJ databases">
        <title>Halocaridina rubra genome assembly.</title>
        <authorList>
            <person name="Smith C."/>
        </authorList>
    </citation>
    <scope>NUCLEOTIDE SEQUENCE [LARGE SCALE GENOMIC DNA]</scope>
    <source>
        <strain evidence="2">EP-1</strain>
        <tissue evidence="2">Whole</tissue>
    </source>
</reference>
<feature type="compositionally biased region" description="Polar residues" evidence="1">
    <location>
        <begin position="44"/>
        <end position="62"/>
    </location>
</feature>
<feature type="compositionally biased region" description="Basic residues" evidence="1">
    <location>
        <begin position="90"/>
        <end position="101"/>
    </location>
</feature>